<dbReference type="HOGENOM" id="CLU_821332_0_0_1"/>
<sequence>MSFPSFDTPLYYAAPPHNYIGTTVFLLYIIVALYTTIVITLSIYGQYTTLPDTYANPGNPGLNAAKNARKRHIKIYAFLASISFAMLSYNMLMFLVTHYLSWSGDPSRSVGNVTIPALRSWMLDSSLFQEFAQDLVKNAPSAVWTQSAIVGTWFWNIWMARKARQRTIETSMMRTYILLGQILPISLTASLFIIQLHLRAPEFKHGNAPAAARRKPVASLQIPNILLNIALLALPALRADATFSPLVLFERVVLLLPHSGLLSLRESEIAKCITVSGGFLVANVVRLSKELSIASVLLTLRVGGYAVKALSWDALLGAVVATQICGGNNNAPEYEQGKLYTGRNPRSAIP</sequence>
<feature type="transmembrane region" description="Helical" evidence="1">
    <location>
        <begin position="178"/>
        <end position="198"/>
    </location>
</feature>
<organism evidence="3">
    <name type="scientific">Leptosphaeria maculans (strain JN3 / isolate v23.1.3 / race Av1-4-5-6-7-8)</name>
    <name type="common">Blackleg fungus</name>
    <name type="synonym">Phoma lingam</name>
    <dbReference type="NCBI Taxonomy" id="985895"/>
    <lineage>
        <taxon>Eukaryota</taxon>
        <taxon>Fungi</taxon>
        <taxon>Dikarya</taxon>
        <taxon>Ascomycota</taxon>
        <taxon>Pezizomycotina</taxon>
        <taxon>Dothideomycetes</taxon>
        <taxon>Pleosporomycetidae</taxon>
        <taxon>Pleosporales</taxon>
        <taxon>Pleosporineae</taxon>
        <taxon>Leptosphaeriaceae</taxon>
        <taxon>Plenodomus</taxon>
        <taxon>Plenodomus lingam/Leptosphaeria maculans species complex</taxon>
    </lineage>
</organism>
<dbReference type="eggNOG" id="ENOG502SSTS">
    <property type="taxonomic scope" value="Eukaryota"/>
</dbReference>
<keyword evidence="3" id="KW-1185">Reference proteome</keyword>
<keyword evidence="1" id="KW-0472">Membrane</keyword>
<dbReference type="InParanoid" id="E4ZXZ5"/>
<protein>
    <submittedName>
        <fullName evidence="2">Uncharacterized protein</fullName>
    </submittedName>
</protein>
<evidence type="ECO:0000313" key="2">
    <source>
        <dbReference type="EMBL" id="CBX96240.1"/>
    </source>
</evidence>
<reference evidence="3" key="1">
    <citation type="journal article" date="2011" name="Nat. Commun.">
        <title>Effector diversification within compartments of the Leptosphaeria maculans genome affected by Repeat-Induced Point mutations.</title>
        <authorList>
            <person name="Rouxel T."/>
            <person name="Grandaubert J."/>
            <person name="Hane J.K."/>
            <person name="Hoede C."/>
            <person name="van de Wouw A.P."/>
            <person name="Couloux A."/>
            <person name="Dominguez V."/>
            <person name="Anthouard V."/>
            <person name="Bally P."/>
            <person name="Bourras S."/>
            <person name="Cozijnsen A.J."/>
            <person name="Ciuffetti L.M."/>
            <person name="Degrave A."/>
            <person name="Dilmaghani A."/>
            <person name="Duret L."/>
            <person name="Fudal I."/>
            <person name="Goodwin S.B."/>
            <person name="Gout L."/>
            <person name="Glaser N."/>
            <person name="Linglin J."/>
            <person name="Kema G.H.J."/>
            <person name="Lapalu N."/>
            <person name="Lawrence C.B."/>
            <person name="May K."/>
            <person name="Meyer M."/>
            <person name="Ollivier B."/>
            <person name="Poulain J."/>
            <person name="Schoch C.L."/>
            <person name="Simon A."/>
            <person name="Spatafora J.W."/>
            <person name="Stachowiak A."/>
            <person name="Turgeon B.G."/>
            <person name="Tyler B.M."/>
            <person name="Vincent D."/>
            <person name="Weissenbach J."/>
            <person name="Amselem J."/>
            <person name="Quesneville H."/>
            <person name="Oliver R.P."/>
            <person name="Wincker P."/>
            <person name="Balesdent M.-H."/>
            <person name="Howlett B.J."/>
        </authorList>
    </citation>
    <scope>NUCLEOTIDE SEQUENCE [LARGE SCALE GENOMIC DNA]</scope>
    <source>
        <strain evidence="3">JN3 / isolate v23.1.3 / race Av1-4-5-6-7-8</strain>
    </source>
</reference>
<feature type="transmembrane region" description="Helical" evidence="1">
    <location>
        <begin position="20"/>
        <end position="44"/>
    </location>
</feature>
<dbReference type="VEuPathDB" id="FungiDB:LEMA_P111590.1"/>
<name>E4ZXZ5_LEPMJ</name>
<dbReference type="OrthoDB" id="18595at2759"/>
<accession>E4ZXZ5</accession>
<dbReference type="AlphaFoldDB" id="E4ZXZ5"/>
<keyword evidence="1" id="KW-1133">Transmembrane helix</keyword>
<proteinExistence type="predicted"/>
<feature type="transmembrane region" description="Helical" evidence="1">
    <location>
        <begin position="75"/>
        <end position="100"/>
    </location>
</feature>
<dbReference type="Proteomes" id="UP000002668">
    <property type="component" value="Genome"/>
</dbReference>
<evidence type="ECO:0000256" key="1">
    <source>
        <dbReference type="SAM" id="Phobius"/>
    </source>
</evidence>
<dbReference type="OMA" id="RARHIKI"/>
<dbReference type="EMBL" id="FP929128">
    <property type="protein sequence ID" value="CBX96240.1"/>
    <property type="molecule type" value="Genomic_DNA"/>
</dbReference>
<evidence type="ECO:0000313" key="3">
    <source>
        <dbReference type="Proteomes" id="UP000002668"/>
    </source>
</evidence>
<feature type="transmembrane region" description="Helical" evidence="1">
    <location>
        <begin position="141"/>
        <end position="158"/>
    </location>
</feature>
<gene>
    <name evidence="2" type="ORF">LEMA_P111590.1</name>
</gene>
<keyword evidence="1" id="KW-0812">Transmembrane</keyword>